<reference evidence="1 2" key="1">
    <citation type="journal article" date="2019" name="Science">
        <title>Social genes are selection hotspots in kin groups of a soil microbe.</title>
        <authorList>
            <person name="Wielgoss S."/>
            <person name="Wolfensberger R."/>
            <person name="Sun L."/>
            <person name="Fiegna F."/>
            <person name="Velicer G.J."/>
        </authorList>
    </citation>
    <scope>NUCLEOTIDE SEQUENCE [LARGE SCALE GENOMIC DNA]</scope>
    <source>
        <strain evidence="1 2">MC3.5.9c15</strain>
    </source>
</reference>
<evidence type="ECO:0000313" key="2">
    <source>
        <dbReference type="Proteomes" id="UP000320179"/>
    </source>
</evidence>
<dbReference type="AlphaFoldDB" id="A0AAE6KRK5"/>
<name>A0AAE6KRK5_MYXXA</name>
<proteinExistence type="predicted"/>
<evidence type="ECO:0000313" key="1">
    <source>
        <dbReference type="EMBL" id="QDE67372.1"/>
    </source>
</evidence>
<dbReference type="EMBL" id="CP017174">
    <property type="protein sequence ID" value="QDE67372.1"/>
    <property type="molecule type" value="Genomic_DNA"/>
</dbReference>
<dbReference type="Proteomes" id="UP000320179">
    <property type="component" value="Chromosome"/>
</dbReference>
<sequence>MLADIEAIILNTDGVRSHAARRTLLDVLKAPRSLGAYLLLRELRGTLNASLPSLPPEEQVLTEDLATRISAALSPDYR</sequence>
<dbReference type="RefSeq" id="WP_140797803.1">
    <property type="nucleotide sequence ID" value="NZ_CP017169.1"/>
</dbReference>
<organism evidence="1 2">
    <name type="scientific">Myxococcus xanthus</name>
    <dbReference type="NCBI Taxonomy" id="34"/>
    <lineage>
        <taxon>Bacteria</taxon>
        <taxon>Pseudomonadati</taxon>
        <taxon>Myxococcota</taxon>
        <taxon>Myxococcia</taxon>
        <taxon>Myxococcales</taxon>
        <taxon>Cystobacterineae</taxon>
        <taxon>Myxococcaceae</taxon>
        <taxon>Myxococcus</taxon>
    </lineage>
</organism>
<accession>A0AAE6KRK5</accession>
<gene>
    <name evidence="1" type="ORF">BHS09_10445</name>
</gene>
<protein>
    <submittedName>
        <fullName evidence="1">Uncharacterized protein</fullName>
    </submittedName>
</protein>